<gene>
    <name evidence="4" type="ORF">HaLaN_18030</name>
</gene>
<dbReference type="PROSITE" id="PS00972">
    <property type="entry name" value="USP_1"/>
    <property type="match status" value="1"/>
</dbReference>
<dbReference type="InterPro" id="IPR028889">
    <property type="entry name" value="USP"/>
</dbReference>
<dbReference type="AlphaFoldDB" id="A0A699ZR17"/>
<protein>
    <recommendedName>
        <fullName evidence="3">USP domain-containing protein</fullName>
    </recommendedName>
</protein>
<keyword evidence="5" id="KW-1185">Reference proteome</keyword>
<dbReference type="PROSITE" id="PS50235">
    <property type="entry name" value="USP_3"/>
    <property type="match status" value="1"/>
</dbReference>
<dbReference type="GO" id="GO:0005829">
    <property type="term" value="C:cytosol"/>
    <property type="evidence" value="ECO:0007669"/>
    <property type="project" value="TreeGrafter"/>
</dbReference>
<comment type="caution">
    <text evidence="4">The sequence shown here is derived from an EMBL/GenBank/DDBJ whole genome shotgun (WGS) entry which is preliminary data.</text>
</comment>
<feature type="region of interest" description="Disordered" evidence="2">
    <location>
        <begin position="167"/>
        <end position="212"/>
    </location>
</feature>
<dbReference type="GO" id="GO:0004843">
    <property type="term" value="F:cysteine-type deubiquitinase activity"/>
    <property type="evidence" value="ECO:0007669"/>
    <property type="project" value="InterPro"/>
</dbReference>
<reference evidence="4 5" key="1">
    <citation type="submission" date="2020-02" db="EMBL/GenBank/DDBJ databases">
        <title>Draft genome sequence of Haematococcus lacustris strain NIES-144.</title>
        <authorList>
            <person name="Morimoto D."/>
            <person name="Nakagawa S."/>
            <person name="Yoshida T."/>
            <person name="Sawayama S."/>
        </authorList>
    </citation>
    <scope>NUCLEOTIDE SEQUENCE [LARGE SCALE GENOMIC DNA]</scope>
    <source>
        <strain evidence="4 5">NIES-144</strain>
    </source>
</reference>
<comment type="similarity">
    <text evidence="1">Belongs to the peptidase C19 family.</text>
</comment>
<evidence type="ECO:0000256" key="2">
    <source>
        <dbReference type="SAM" id="MobiDB-lite"/>
    </source>
</evidence>
<dbReference type="PANTHER" id="PTHR24006">
    <property type="entry name" value="UBIQUITIN CARBOXYL-TERMINAL HYDROLASE"/>
    <property type="match status" value="1"/>
</dbReference>
<evidence type="ECO:0000259" key="3">
    <source>
        <dbReference type="PROSITE" id="PS50235"/>
    </source>
</evidence>
<dbReference type="GO" id="GO:0016579">
    <property type="term" value="P:protein deubiquitination"/>
    <property type="evidence" value="ECO:0007669"/>
    <property type="project" value="InterPro"/>
</dbReference>
<dbReference type="GO" id="GO:0031647">
    <property type="term" value="P:regulation of protein stability"/>
    <property type="evidence" value="ECO:0007669"/>
    <property type="project" value="TreeGrafter"/>
</dbReference>
<dbReference type="Gene3D" id="3.90.70.10">
    <property type="entry name" value="Cysteine proteinases"/>
    <property type="match status" value="1"/>
</dbReference>
<evidence type="ECO:0000313" key="5">
    <source>
        <dbReference type="Proteomes" id="UP000485058"/>
    </source>
</evidence>
<name>A0A699ZR17_HAELA</name>
<dbReference type="InterPro" id="IPR050164">
    <property type="entry name" value="Peptidase_C19"/>
</dbReference>
<organism evidence="4 5">
    <name type="scientific">Haematococcus lacustris</name>
    <name type="common">Green alga</name>
    <name type="synonym">Haematococcus pluvialis</name>
    <dbReference type="NCBI Taxonomy" id="44745"/>
    <lineage>
        <taxon>Eukaryota</taxon>
        <taxon>Viridiplantae</taxon>
        <taxon>Chlorophyta</taxon>
        <taxon>core chlorophytes</taxon>
        <taxon>Chlorophyceae</taxon>
        <taxon>CS clade</taxon>
        <taxon>Chlamydomonadales</taxon>
        <taxon>Haematococcaceae</taxon>
        <taxon>Haematococcus</taxon>
    </lineage>
</organism>
<dbReference type="PANTHER" id="PTHR24006:SF644">
    <property type="entry name" value="UBIQUITIN CARBOXYL-TERMINAL HYDROLASE 7"/>
    <property type="match status" value="1"/>
</dbReference>
<evidence type="ECO:0000313" key="4">
    <source>
        <dbReference type="EMBL" id="GFH20838.1"/>
    </source>
</evidence>
<dbReference type="GO" id="GO:0005634">
    <property type="term" value="C:nucleus"/>
    <property type="evidence" value="ECO:0007669"/>
    <property type="project" value="TreeGrafter"/>
</dbReference>
<proteinExistence type="inferred from homology"/>
<feature type="compositionally biased region" description="Low complexity" evidence="2">
    <location>
        <begin position="172"/>
        <end position="212"/>
    </location>
</feature>
<feature type="domain" description="USP" evidence="3">
    <location>
        <begin position="97"/>
        <end position="212"/>
    </location>
</feature>
<sequence length="212" mass="23034">MAPTQGEAARPLDWKPLPSGDVDTEEVQMAGLRPGSGYAVRVRPVVALAGVDPAQWEVVAHPSPPVCFATQPSLPSQMKPPLQVSRDRRELKETGYVGLKNQGATCYMNSLLQTLFHLPYFRQAVYHMPTSETDEPSSNMPLALQSLFYKVLGTAWPQAQHGVRHSMASGTAWRQAQPQAGRWQQQEPGAAAVLGPAPSAARRQAQGRRGSS</sequence>
<dbReference type="InterPro" id="IPR001394">
    <property type="entry name" value="Peptidase_C19_UCH"/>
</dbReference>
<feature type="region of interest" description="Disordered" evidence="2">
    <location>
        <begin position="1"/>
        <end position="22"/>
    </location>
</feature>
<dbReference type="Proteomes" id="UP000485058">
    <property type="component" value="Unassembled WGS sequence"/>
</dbReference>
<evidence type="ECO:0000256" key="1">
    <source>
        <dbReference type="ARBA" id="ARBA00009085"/>
    </source>
</evidence>
<dbReference type="Pfam" id="PF00443">
    <property type="entry name" value="UCH"/>
    <property type="match status" value="1"/>
</dbReference>
<dbReference type="InterPro" id="IPR018200">
    <property type="entry name" value="USP_CS"/>
</dbReference>
<accession>A0A699ZR17</accession>
<dbReference type="EMBL" id="BLLF01001707">
    <property type="protein sequence ID" value="GFH20838.1"/>
    <property type="molecule type" value="Genomic_DNA"/>
</dbReference>
<dbReference type="InterPro" id="IPR038765">
    <property type="entry name" value="Papain-like_cys_pep_sf"/>
</dbReference>
<dbReference type="SUPFAM" id="SSF54001">
    <property type="entry name" value="Cysteine proteinases"/>
    <property type="match status" value="1"/>
</dbReference>